<keyword evidence="2" id="KW-1185">Reference proteome</keyword>
<dbReference type="InterPro" id="IPR036689">
    <property type="entry name" value="ESAT-6-like_sf"/>
</dbReference>
<gene>
    <name evidence="1" type="ORF">P6P90_14195</name>
</gene>
<dbReference type="EMBL" id="JARULN010000018">
    <property type="protein sequence ID" value="MDG5755097.1"/>
    <property type="molecule type" value="Genomic_DNA"/>
</dbReference>
<protein>
    <recommendedName>
        <fullName evidence="3">WXG100 family type VII secretion target</fullName>
    </recommendedName>
</protein>
<sequence>MGRILVNPQRLEDASRTLRDTARDFQRITEILTRSIQQATWESSQKAQMERKLAEWHRISRMLVQTLEEQGVFLQKKALDFRHTDEEVGRSISFGNMAASFASTIAFSKLQNVRGIKVSNPSLFSLGSSIINESQDTTAVHGDLFAAHISQASGYNEVGQAVTGESYAVAELTDTAVSHIGAGVSLGTGSLFAGIDFGGEQDLEEMELVKERLQQFLKIS</sequence>
<evidence type="ECO:0008006" key="3">
    <source>
        <dbReference type="Google" id="ProtNLM"/>
    </source>
</evidence>
<evidence type="ECO:0000313" key="2">
    <source>
        <dbReference type="Proteomes" id="UP001218246"/>
    </source>
</evidence>
<evidence type="ECO:0000313" key="1">
    <source>
        <dbReference type="EMBL" id="MDG5755097.1"/>
    </source>
</evidence>
<dbReference type="RefSeq" id="WP_278018482.1">
    <property type="nucleotide sequence ID" value="NZ_JARRRY010000017.1"/>
</dbReference>
<proteinExistence type="predicted"/>
<dbReference type="Gene3D" id="1.10.287.1060">
    <property type="entry name" value="ESAT-6-like"/>
    <property type="match status" value="1"/>
</dbReference>
<dbReference type="Proteomes" id="UP001218246">
    <property type="component" value="Unassembled WGS sequence"/>
</dbReference>
<accession>A0ABT6H8W6</accession>
<organism evidence="1 2">
    <name type="scientific">Ectobacillus antri</name>
    <dbReference type="NCBI Taxonomy" id="2486280"/>
    <lineage>
        <taxon>Bacteria</taxon>
        <taxon>Bacillati</taxon>
        <taxon>Bacillota</taxon>
        <taxon>Bacilli</taxon>
        <taxon>Bacillales</taxon>
        <taxon>Bacillaceae</taxon>
        <taxon>Ectobacillus</taxon>
    </lineage>
</organism>
<comment type="caution">
    <text evidence="1">The sequence shown here is derived from an EMBL/GenBank/DDBJ whole genome shotgun (WGS) entry which is preliminary data.</text>
</comment>
<dbReference type="SUPFAM" id="SSF140453">
    <property type="entry name" value="EsxAB dimer-like"/>
    <property type="match status" value="1"/>
</dbReference>
<reference evidence="1 2" key="1">
    <citation type="submission" date="2023-04" db="EMBL/GenBank/DDBJ databases">
        <title>Ectobacillus antri isolated from activated sludge.</title>
        <authorList>
            <person name="Yan P."/>
            <person name="Liu X."/>
        </authorList>
    </citation>
    <scope>NUCLEOTIDE SEQUENCE [LARGE SCALE GENOMIC DNA]</scope>
    <source>
        <strain evidence="1 2">C18H</strain>
    </source>
</reference>
<name>A0ABT6H8W6_9BACI</name>